<reference evidence="3 4" key="1">
    <citation type="journal article" date="2019" name="Nat. Med.">
        <title>A library of human gut bacterial isolates paired with longitudinal multiomics data enables mechanistic microbiome research.</title>
        <authorList>
            <person name="Poyet M."/>
            <person name="Groussin M."/>
            <person name="Gibbons S.M."/>
            <person name="Avila-Pacheco J."/>
            <person name="Jiang X."/>
            <person name="Kearney S.M."/>
            <person name="Perrotta A.R."/>
            <person name="Berdy B."/>
            <person name="Zhao S."/>
            <person name="Lieberman T.D."/>
            <person name="Swanson P.K."/>
            <person name="Smith M."/>
            <person name="Roesemann S."/>
            <person name="Alexander J.E."/>
            <person name="Rich S.A."/>
            <person name="Livny J."/>
            <person name="Vlamakis H."/>
            <person name="Clish C."/>
            <person name="Bullock K."/>
            <person name="Deik A."/>
            <person name="Scott J."/>
            <person name="Pierce K.A."/>
            <person name="Xavier R.J."/>
            <person name="Alm E.J."/>
        </authorList>
    </citation>
    <scope>NUCLEOTIDE SEQUENCE [LARGE SCALE GENOMIC DNA]</scope>
    <source>
        <strain evidence="3 4">BIOML-A5</strain>
    </source>
</reference>
<name>A0A6I2REL5_FLAPL</name>
<evidence type="ECO:0000313" key="4">
    <source>
        <dbReference type="Proteomes" id="UP000429811"/>
    </source>
</evidence>
<dbReference type="NCBIfam" id="TIGR01643">
    <property type="entry name" value="YD_repeat_2x"/>
    <property type="match status" value="1"/>
</dbReference>
<dbReference type="EMBL" id="WKPO01000006">
    <property type="protein sequence ID" value="MSB48268.1"/>
    <property type="molecule type" value="Genomic_DNA"/>
</dbReference>
<organism evidence="3 4">
    <name type="scientific">Flavonifractor plautii</name>
    <name type="common">Fusobacterium plautii</name>
    <dbReference type="NCBI Taxonomy" id="292800"/>
    <lineage>
        <taxon>Bacteria</taxon>
        <taxon>Bacillati</taxon>
        <taxon>Bacillota</taxon>
        <taxon>Clostridia</taxon>
        <taxon>Eubacteriales</taxon>
        <taxon>Oscillospiraceae</taxon>
        <taxon>Flavonifractor</taxon>
    </lineage>
</organism>
<dbReference type="PANTHER" id="PTHR32305">
    <property type="match status" value="1"/>
</dbReference>
<dbReference type="InterPro" id="IPR022385">
    <property type="entry name" value="Rhs_assc_core"/>
</dbReference>
<dbReference type="InterPro" id="IPR056823">
    <property type="entry name" value="TEN-like_YD-shell"/>
</dbReference>
<gene>
    <name evidence="3" type="ORF">GKE90_06075</name>
</gene>
<keyword evidence="1" id="KW-0677">Repeat</keyword>
<dbReference type="NCBIfam" id="TIGR03696">
    <property type="entry name" value="Rhs_assc_core"/>
    <property type="match status" value="1"/>
</dbReference>
<dbReference type="Gene3D" id="2.180.10.10">
    <property type="entry name" value="RHS repeat-associated core"/>
    <property type="match status" value="1"/>
</dbReference>
<comment type="caution">
    <text evidence="3">The sequence shown here is derived from an EMBL/GenBank/DDBJ whole genome shotgun (WGS) entry which is preliminary data.</text>
</comment>
<dbReference type="InterPro" id="IPR006530">
    <property type="entry name" value="YD"/>
</dbReference>
<dbReference type="Pfam" id="PF25023">
    <property type="entry name" value="TEN_YD-shell"/>
    <property type="match status" value="2"/>
</dbReference>
<feature type="domain" description="Teneurin-like YD-shell" evidence="2">
    <location>
        <begin position="13"/>
        <end position="125"/>
    </location>
</feature>
<dbReference type="InterPro" id="IPR050708">
    <property type="entry name" value="T6SS_VgrG/RHS"/>
</dbReference>
<dbReference type="AlphaFoldDB" id="A0A6I2REL5"/>
<sequence length="679" mass="76595">MGKISAIVDPTWERETYHYDGQGRLIRRTDRNGVTVELGYNLYGAPLFKKEKDGAQGDFYEYTPEGLLKCAISAGMRYAYEYDEMGRMIRKSASGRTLLALEYDKNGNKVRQIDVTGKLTGFDYDPMGQLLRLTDDGQELAVYTYNPDGTPRAVAHGPIRQEYAYDLDKNLTGLTVRSGETLLSQTGYAYDGNGNRIRKQALDGTTLYQYDALNQLQRVDYPAYSEELFYDKAGNRARRLVGGEEELYQYDPRNRLMALTRGGVTTPFQYDNAGNLLQDDKARYSYDAFNRTVKVETFDGNVQVNRYDAEGLRHEMEENGRLVRFIFHKGEAVVEHEENSNVIRLIRGSELIARSSDSESARTYYHYASDEMGSTTHIVDESGNVQNRYAYDAWGKIEVKEEAVPNRFTYYGQQIDPITQQYYLRARFYNPVIGRFTQEDTYRGDGLNLYAYCANNPVYYVDPSGLAKNPYVSSSQEVNEILTRTTAGLDGATVGKVPRKASTFDSWFDALTIDELKVLMTDTKVRTNITSMLRGDGYKHEFLMVSNAVIAKSWGLTAKDIKTMTIGTGNTYFLNVTASNGDIVSGFHTGTRASTAAHMGPDGISQLMKQSSSFEEFKMKLNIWAEEHLVAVYRTGFVRGHKALPIGLIAGEEELAHYREMVARGDGLNVSPRAIYNSK</sequence>
<proteinExistence type="predicted"/>
<evidence type="ECO:0000259" key="2">
    <source>
        <dbReference type="Pfam" id="PF25023"/>
    </source>
</evidence>
<accession>A0A6I2REL5</accession>
<dbReference type="RefSeq" id="WP_154250429.1">
    <property type="nucleotide sequence ID" value="NZ_JADMSX010000128.1"/>
</dbReference>
<feature type="domain" description="Teneurin-like YD-shell" evidence="2">
    <location>
        <begin position="205"/>
        <end position="458"/>
    </location>
</feature>
<evidence type="ECO:0000313" key="3">
    <source>
        <dbReference type="EMBL" id="MSB48268.1"/>
    </source>
</evidence>
<protein>
    <recommendedName>
        <fullName evidence="2">Teneurin-like YD-shell domain-containing protein</fullName>
    </recommendedName>
</protein>
<dbReference type="Proteomes" id="UP000429811">
    <property type="component" value="Unassembled WGS sequence"/>
</dbReference>
<dbReference type="SUPFAM" id="SSF63825">
    <property type="entry name" value="YWTD domain"/>
    <property type="match status" value="1"/>
</dbReference>
<dbReference type="PANTHER" id="PTHR32305:SF15">
    <property type="entry name" value="PROTEIN RHSA-RELATED"/>
    <property type="match status" value="1"/>
</dbReference>
<evidence type="ECO:0000256" key="1">
    <source>
        <dbReference type="ARBA" id="ARBA00022737"/>
    </source>
</evidence>